<dbReference type="SUPFAM" id="SSF51230">
    <property type="entry name" value="Single hybrid motif"/>
    <property type="match status" value="1"/>
</dbReference>
<dbReference type="UniPathway" id="UPA00094"/>
<evidence type="ECO:0000256" key="6">
    <source>
        <dbReference type="ARBA" id="ARBA00023098"/>
    </source>
</evidence>
<dbReference type="InterPro" id="IPR001882">
    <property type="entry name" value="Biotin_BS"/>
</dbReference>
<keyword evidence="5 9" id="KW-0276">Fatty acid metabolism</keyword>
<dbReference type="FunCoup" id="A0A1B1ANK1">
    <property type="interactions" value="448"/>
</dbReference>
<accession>A0A1B1ANK1</accession>
<dbReference type="PROSITE" id="PS50968">
    <property type="entry name" value="BIOTINYL_LIPOYL"/>
    <property type="match status" value="1"/>
</dbReference>
<dbReference type="InterPro" id="IPR050709">
    <property type="entry name" value="Biotin_Carboxyl_Carrier/Decarb"/>
</dbReference>
<comment type="function">
    <text evidence="1 9">This protein is a component of the acetyl coenzyme A carboxylase complex; first, biotin carboxylase catalyzes the carboxylation of the carrier protein and then the transcarboxylase transfers the carboxyl group to form malonyl-CoA.</text>
</comment>
<protein>
    <recommendedName>
        <fullName evidence="3 9">Biotin carboxyl carrier protein of acetyl-CoA carboxylase</fullName>
    </recommendedName>
</protein>
<dbReference type="NCBIfam" id="TIGR00531">
    <property type="entry name" value="BCCP"/>
    <property type="match status" value="1"/>
</dbReference>
<feature type="compositionally biased region" description="Pro residues" evidence="10">
    <location>
        <begin position="71"/>
        <end position="91"/>
    </location>
</feature>
<evidence type="ECO:0000313" key="13">
    <source>
        <dbReference type="Proteomes" id="UP000092498"/>
    </source>
</evidence>
<dbReference type="GO" id="GO:0009317">
    <property type="term" value="C:acetyl-CoA carboxylase complex"/>
    <property type="evidence" value="ECO:0007669"/>
    <property type="project" value="InterPro"/>
</dbReference>
<evidence type="ECO:0000256" key="3">
    <source>
        <dbReference type="ARBA" id="ARBA00017562"/>
    </source>
</evidence>
<evidence type="ECO:0000256" key="2">
    <source>
        <dbReference type="ARBA" id="ARBA00005194"/>
    </source>
</evidence>
<keyword evidence="8 9" id="KW-0092">Biotin</keyword>
<dbReference type="OrthoDB" id="9811735at2"/>
<keyword evidence="4 9" id="KW-0444">Lipid biosynthesis</keyword>
<evidence type="ECO:0000256" key="7">
    <source>
        <dbReference type="ARBA" id="ARBA00023160"/>
    </source>
</evidence>
<dbReference type="GO" id="GO:0003989">
    <property type="term" value="F:acetyl-CoA carboxylase activity"/>
    <property type="evidence" value="ECO:0007669"/>
    <property type="project" value="InterPro"/>
</dbReference>
<proteinExistence type="predicted"/>
<evidence type="ECO:0000256" key="4">
    <source>
        <dbReference type="ARBA" id="ARBA00022516"/>
    </source>
</evidence>
<keyword evidence="6 9" id="KW-0443">Lipid metabolism</keyword>
<dbReference type="STRING" id="1759059.ATE48_18330"/>
<dbReference type="PANTHER" id="PTHR45266">
    <property type="entry name" value="OXALOACETATE DECARBOXYLASE ALPHA CHAIN"/>
    <property type="match status" value="1"/>
</dbReference>
<keyword evidence="13" id="KW-1185">Reference proteome</keyword>
<dbReference type="KEGG" id="cbot:ATE48_18330"/>
<name>A0A1B1ANK1_9PROT</name>
<comment type="pathway">
    <text evidence="2 9">Lipid metabolism; fatty acid biosynthesis.</text>
</comment>
<sequence length="174" mass="18288">MPQKRTPQRKPTHGVDAELVRDLAKVLDDSGLTEIEVEYGELRLRLARTLVMAPPPAHTHVVHSAPAPAAALPPPAAAAPPPAPVAAPPTPADAASHPGAVLSPMVGTAYLAANEDAPPFVRAGDKVTKGQTILLVEAMKTFNQIHAPRDGTVRQILVGNADPVEFNQPLMIIE</sequence>
<dbReference type="InterPro" id="IPR011053">
    <property type="entry name" value="Single_hybrid_motif"/>
</dbReference>
<evidence type="ECO:0000256" key="9">
    <source>
        <dbReference type="RuleBase" id="RU364072"/>
    </source>
</evidence>
<evidence type="ECO:0000256" key="8">
    <source>
        <dbReference type="ARBA" id="ARBA00023267"/>
    </source>
</evidence>
<evidence type="ECO:0000259" key="11">
    <source>
        <dbReference type="PROSITE" id="PS50968"/>
    </source>
</evidence>
<feature type="compositionally biased region" description="Low complexity" evidence="10">
    <location>
        <begin position="59"/>
        <end position="70"/>
    </location>
</feature>
<dbReference type="InParanoid" id="A0A1B1ANK1"/>
<organism evidence="12 13">
    <name type="scientific">Candidatus Viadribacter manganicus</name>
    <dbReference type="NCBI Taxonomy" id="1759059"/>
    <lineage>
        <taxon>Bacteria</taxon>
        <taxon>Pseudomonadati</taxon>
        <taxon>Pseudomonadota</taxon>
        <taxon>Alphaproteobacteria</taxon>
        <taxon>Hyphomonadales</taxon>
        <taxon>Hyphomonadaceae</taxon>
        <taxon>Candidatus Viadribacter</taxon>
    </lineage>
</organism>
<keyword evidence="7 9" id="KW-0275">Fatty acid biosynthesis</keyword>
<dbReference type="GO" id="GO:0006633">
    <property type="term" value="P:fatty acid biosynthetic process"/>
    <property type="evidence" value="ECO:0007669"/>
    <property type="project" value="UniProtKB-UniPathway"/>
</dbReference>
<gene>
    <name evidence="12" type="ORF">ATE48_18330</name>
</gene>
<dbReference type="Pfam" id="PF00364">
    <property type="entry name" value="Biotin_lipoyl"/>
    <property type="match status" value="1"/>
</dbReference>
<evidence type="ECO:0000256" key="10">
    <source>
        <dbReference type="SAM" id="MobiDB-lite"/>
    </source>
</evidence>
<dbReference type="AlphaFoldDB" id="A0A1B1ANK1"/>
<dbReference type="PANTHER" id="PTHR45266:SF3">
    <property type="entry name" value="OXALOACETATE DECARBOXYLASE ALPHA CHAIN"/>
    <property type="match status" value="1"/>
</dbReference>
<dbReference type="Gene3D" id="2.40.50.100">
    <property type="match status" value="1"/>
</dbReference>
<evidence type="ECO:0000256" key="1">
    <source>
        <dbReference type="ARBA" id="ARBA00003761"/>
    </source>
</evidence>
<evidence type="ECO:0000256" key="5">
    <source>
        <dbReference type="ARBA" id="ARBA00022832"/>
    </source>
</evidence>
<dbReference type="InterPro" id="IPR000089">
    <property type="entry name" value="Biotin_lipoyl"/>
</dbReference>
<reference evidence="12 13" key="1">
    <citation type="submission" date="2015-11" db="EMBL/GenBank/DDBJ databases">
        <title>Whole-Genome Sequence of Candidatus Oderbacter manganicum from the National Park Lower Oder Valley, Germany.</title>
        <authorList>
            <person name="Braun B."/>
            <person name="Liere K."/>
            <person name="Szewzyk U."/>
        </authorList>
    </citation>
    <scope>NUCLEOTIDE SEQUENCE [LARGE SCALE GENOMIC DNA]</scope>
    <source>
        <strain evidence="12 13">OTSz_A_272</strain>
    </source>
</reference>
<dbReference type="CDD" id="cd06850">
    <property type="entry name" value="biotinyl_domain"/>
    <property type="match status" value="1"/>
</dbReference>
<dbReference type="PRINTS" id="PR01071">
    <property type="entry name" value="ACOABIOTINCC"/>
</dbReference>
<feature type="region of interest" description="Disordered" evidence="10">
    <location>
        <begin position="59"/>
        <end position="99"/>
    </location>
</feature>
<dbReference type="EMBL" id="CP013244">
    <property type="protein sequence ID" value="ANP48153.1"/>
    <property type="molecule type" value="Genomic_DNA"/>
</dbReference>
<feature type="domain" description="Lipoyl-binding" evidence="11">
    <location>
        <begin position="98"/>
        <end position="174"/>
    </location>
</feature>
<dbReference type="PROSITE" id="PS00188">
    <property type="entry name" value="BIOTIN"/>
    <property type="match status" value="1"/>
</dbReference>
<dbReference type="Proteomes" id="UP000092498">
    <property type="component" value="Chromosome"/>
</dbReference>
<dbReference type="InterPro" id="IPR001249">
    <property type="entry name" value="AcCoA_biotinCC"/>
</dbReference>
<evidence type="ECO:0000313" key="12">
    <source>
        <dbReference type="EMBL" id="ANP48153.1"/>
    </source>
</evidence>